<dbReference type="AlphaFoldDB" id="A0A9K3CS01"/>
<accession>A0A9K3CS01</accession>
<feature type="transmembrane region" description="Helical" evidence="1">
    <location>
        <begin position="20"/>
        <end position="40"/>
    </location>
</feature>
<keyword evidence="3" id="KW-1185">Reference proteome</keyword>
<dbReference type="Proteomes" id="UP000265618">
    <property type="component" value="Unassembled WGS sequence"/>
</dbReference>
<proteinExistence type="predicted"/>
<sequence length="125" mass="13773">MGHPRWHAEPRMLESHFCLIKYALAAYTLSVAGLGIRTLAAPSGSSVTWHPAIIMLLRVGLFWHPTYEAYTVGTLLSLIRTEAAHRRQIRGGWAQGTFLAHSGVSGPDGTSPSGDMYDERYVVHL</sequence>
<keyword evidence="1" id="KW-0812">Transmembrane</keyword>
<evidence type="ECO:0000313" key="2">
    <source>
        <dbReference type="EMBL" id="GIQ81797.1"/>
    </source>
</evidence>
<reference evidence="2 3" key="1">
    <citation type="journal article" date="2018" name="PLoS ONE">
        <title>The draft genome of Kipferlia bialata reveals reductive genome evolution in fornicate parasites.</title>
        <authorList>
            <person name="Tanifuji G."/>
            <person name="Takabayashi S."/>
            <person name="Kume K."/>
            <person name="Takagi M."/>
            <person name="Nakayama T."/>
            <person name="Kamikawa R."/>
            <person name="Inagaki Y."/>
            <person name="Hashimoto T."/>
        </authorList>
    </citation>
    <scope>NUCLEOTIDE SEQUENCE [LARGE SCALE GENOMIC DNA]</scope>
    <source>
        <strain evidence="2">NY0173</strain>
    </source>
</reference>
<dbReference type="EMBL" id="BDIP01000497">
    <property type="protein sequence ID" value="GIQ81797.1"/>
    <property type="molecule type" value="Genomic_DNA"/>
</dbReference>
<comment type="caution">
    <text evidence="2">The sequence shown here is derived from an EMBL/GenBank/DDBJ whole genome shotgun (WGS) entry which is preliminary data.</text>
</comment>
<evidence type="ECO:0000313" key="3">
    <source>
        <dbReference type="Proteomes" id="UP000265618"/>
    </source>
</evidence>
<organism evidence="2 3">
    <name type="scientific">Kipferlia bialata</name>
    <dbReference type="NCBI Taxonomy" id="797122"/>
    <lineage>
        <taxon>Eukaryota</taxon>
        <taxon>Metamonada</taxon>
        <taxon>Carpediemonas-like organisms</taxon>
        <taxon>Kipferlia</taxon>
    </lineage>
</organism>
<feature type="transmembrane region" description="Helical" evidence="1">
    <location>
        <begin position="52"/>
        <end position="79"/>
    </location>
</feature>
<gene>
    <name evidence="2" type="ORF">KIPB_002817</name>
</gene>
<protein>
    <submittedName>
        <fullName evidence="2">Uncharacterized protein</fullName>
    </submittedName>
</protein>
<name>A0A9K3CS01_9EUKA</name>
<evidence type="ECO:0000256" key="1">
    <source>
        <dbReference type="SAM" id="Phobius"/>
    </source>
</evidence>
<keyword evidence="1" id="KW-0472">Membrane</keyword>
<keyword evidence="1" id="KW-1133">Transmembrane helix</keyword>